<feature type="domain" description="DUF7041" evidence="1">
    <location>
        <begin position="9"/>
        <end position="78"/>
    </location>
</feature>
<accession>A0A4Y2QL40</accession>
<keyword evidence="3" id="KW-1185">Reference proteome</keyword>
<name>A0A4Y2QL40_ARAVE</name>
<organism evidence="2 3">
    <name type="scientific">Araneus ventricosus</name>
    <name type="common">Orbweaver spider</name>
    <name type="synonym">Epeira ventricosa</name>
    <dbReference type="NCBI Taxonomy" id="182803"/>
    <lineage>
        <taxon>Eukaryota</taxon>
        <taxon>Metazoa</taxon>
        <taxon>Ecdysozoa</taxon>
        <taxon>Arthropoda</taxon>
        <taxon>Chelicerata</taxon>
        <taxon>Arachnida</taxon>
        <taxon>Araneae</taxon>
        <taxon>Araneomorphae</taxon>
        <taxon>Entelegynae</taxon>
        <taxon>Araneoidea</taxon>
        <taxon>Araneidae</taxon>
        <taxon>Araneus</taxon>
    </lineage>
</organism>
<proteinExistence type="predicted"/>
<evidence type="ECO:0000313" key="3">
    <source>
        <dbReference type="Proteomes" id="UP000499080"/>
    </source>
</evidence>
<dbReference type="PANTHER" id="PTHR33327">
    <property type="entry name" value="ENDONUCLEASE"/>
    <property type="match status" value="1"/>
</dbReference>
<gene>
    <name evidence="2" type="ORF">AVEN_98858_1</name>
</gene>
<protein>
    <recommendedName>
        <fullName evidence="1">DUF7041 domain-containing protein</fullName>
    </recommendedName>
</protein>
<dbReference type="Pfam" id="PF23055">
    <property type="entry name" value="DUF7041"/>
    <property type="match status" value="1"/>
</dbReference>
<dbReference type="EMBL" id="BGPR01014174">
    <property type="protein sequence ID" value="GBN64042.1"/>
    <property type="molecule type" value="Genomic_DNA"/>
</dbReference>
<sequence>MEGISAVKIPAFIATDPALWFNVVESTFELAVPKPITDGRTKYNYCVPHSSPDAAGAVRDVILSPGSTDPYSKLKEVIGKCG</sequence>
<dbReference type="InterPro" id="IPR055469">
    <property type="entry name" value="DUF7041"/>
</dbReference>
<dbReference type="AlphaFoldDB" id="A0A4Y2QL40"/>
<evidence type="ECO:0000259" key="1">
    <source>
        <dbReference type="Pfam" id="PF23055"/>
    </source>
</evidence>
<reference evidence="2 3" key="1">
    <citation type="journal article" date="2019" name="Sci. Rep.">
        <title>Orb-weaving spider Araneus ventricosus genome elucidates the spidroin gene catalogue.</title>
        <authorList>
            <person name="Kono N."/>
            <person name="Nakamura H."/>
            <person name="Ohtoshi R."/>
            <person name="Moran D.A.P."/>
            <person name="Shinohara A."/>
            <person name="Yoshida Y."/>
            <person name="Fujiwara M."/>
            <person name="Mori M."/>
            <person name="Tomita M."/>
            <person name="Arakawa K."/>
        </authorList>
    </citation>
    <scope>NUCLEOTIDE SEQUENCE [LARGE SCALE GENOMIC DNA]</scope>
</reference>
<evidence type="ECO:0000313" key="2">
    <source>
        <dbReference type="EMBL" id="GBN64042.1"/>
    </source>
</evidence>
<dbReference type="OrthoDB" id="6431610at2759"/>
<comment type="caution">
    <text evidence="2">The sequence shown here is derived from an EMBL/GenBank/DDBJ whole genome shotgun (WGS) entry which is preliminary data.</text>
</comment>
<dbReference type="PANTHER" id="PTHR33327:SF3">
    <property type="entry name" value="RNA-DIRECTED DNA POLYMERASE"/>
    <property type="match status" value="1"/>
</dbReference>
<dbReference type="Proteomes" id="UP000499080">
    <property type="component" value="Unassembled WGS sequence"/>
</dbReference>